<dbReference type="Proteomes" id="UP000316621">
    <property type="component" value="Chromosome 3"/>
</dbReference>
<protein>
    <recommendedName>
        <fullName evidence="3">Semialdehyde dehydrogenase NAD-binding domain-containing protein</fullName>
    </recommendedName>
</protein>
<evidence type="ECO:0000313" key="1">
    <source>
        <dbReference type="EMBL" id="RZC55667.1"/>
    </source>
</evidence>
<organism evidence="1 2">
    <name type="scientific">Papaver somniferum</name>
    <name type="common">Opium poppy</name>
    <dbReference type="NCBI Taxonomy" id="3469"/>
    <lineage>
        <taxon>Eukaryota</taxon>
        <taxon>Viridiplantae</taxon>
        <taxon>Streptophyta</taxon>
        <taxon>Embryophyta</taxon>
        <taxon>Tracheophyta</taxon>
        <taxon>Spermatophyta</taxon>
        <taxon>Magnoliopsida</taxon>
        <taxon>Ranunculales</taxon>
        <taxon>Papaveraceae</taxon>
        <taxon>Papaveroideae</taxon>
        <taxon>Papaver</taxon>
    </lineage>
</organism>
<proteinExistence type="predicted"/>
<dbReference type="EMBL" id="CM010717">
    <property type="protein sequence ID" value="RZC55667.1"/>
    <property type="molecule type" value="Genomic_DNA"/>
</dbReference>
<gene>
    <name evidence="1" type="ORF">C5167_014523</name>
</gene>
<evidence type="ECO:0008006" key="3">
    <source>
        <dbReference type="Google" id="ProtNLM"/>
    </source>
</evidence>
<dbReference type="Gramene" id="RZC55667">
    <property type="protein sequence ID" value="RZC55667"/>
    <property type="gene ID" value="C5167_014523"/>
</dbReference>
<keyword evidence="2" id="KW-1185">Reference proteome</keyword>
<reference evidence="1 2" key="1">
    <citation type="journal article" date="2018" name="Science">
        <title>The opium poppy genome and morphinan production.</title>
        <authorList>
            <person name="Guo L."/>
            <person name="Winzer T."/>
            <person name="Yang X."/>
            <person name="Li Y."/>
            <person name="Ning Z."/>
            <person name="He Z."/>
            <person name="Teodor R."/>
            <person name="Lu Y."/>
            <person name="Bowser T.A."/>
            <person name="Graham I.A."/>
            <person name="Ye K."/>
        </authorList>
    </citation>
    <scope>NUCLEOTIDE SEQUENCE [LARGE SCALE GENOMIC DNA]</scope>
    <source>
        <strain evidence="2">cv. HN1</strain>
        <tissue evidence="1">Leaves</tissue>
    </source>
</reference>
<accession>A0A4Y7J4C9</accession>
<evidence type="ECO:0000313" key="2">
    <source>
        <dbReference type="Proteomes" id="UP000316621"/>
    </source>
</evidence>
<dbReference type="AlphaFoldDB" id="A0A4Y7J4C9"/>
<sequence>MVIGVLYIVELFSSACKTCFQMLIFENEVKRSELSWGYGRKMSVGASKTNSQYSVNIGVLGASGYTGSEEIIKGLPKNLKIVDLSAV</sequence>
<name>A0A4Y7J4C9_PAPSO</name>